<evidence type="ECO:0000256" key="1">
    <source>
        <dbReference type="SAM" id="MobiDB-lite"/>
    </source>
</evidence>
<proteinExistence type="predicted"/>
<feature type="region of interest" description="Disordered" evidence="1">
    <location>
        <begin position="158"/>
        <end position="196"/>
    </location>
</feature>
<organism evidence="2">
    <name type="scientific">Timema douglasi</name>
    <name type="common">Walking stick</name>
    <dbReference type="NCBI Taxonomy" id="61478"/>
    <lineage>
        <taxon>Eukaryota</taxon>
        <taxon>Metazoa</taxon>
        <taxon>Ecdysozoa</taxon>
        <taxon>Arthropoda</taxon>
        <taxon>Hexapoda</taxon>
        <taxon>Insecta</taxon>
        <taxon>Pterygota</taxon>
        <taxon>Neoptera</taxon>
        <taxon>Polyneoptera</taxon>
        <taxon>Phasmatodea</taxon>
        <taxon>Timematodea</taxon>
        <taxon>Timematoidea</taxon>
        <taxon>Timematidae</taxon>
        <taxon>Timema</taxon>
    </lineage>
</organism>
<name>A0A7R8VVY5_TIMDO</name>
<gene>
    <name evidence="2" type="ORF">TDIB3V08_LOCUS9961</name>
</gene>
<accession>A0A7R8VVY5</accession>
<protein>
    <submittedName>
        <fullName evidence="2">Uncharacterized protein</fullName>
    </submittedName>
</protein>
<feature type="compositionally biased region" description="Polar residues" evidence="1">
    <location>
        <begin position="1"/>
        <end position="23"/>
    </location>
</feature>
<sequence>MKQRTRFGNSDSIQDSQESLENRNSSRKGSFMPVRSLASATRLINQHLFGIQALGGSRSENDPEHTPWSRVLRVVVPLSEFVEIKPLHTLSPYPQQTTSPPKPHSPYKLGPYPSPPRPYQGMDYSSGQTHEGISTFLNDPKLQVKLLALGCDRSLPQHPILKQDIPPAPTKTGETSSRTPLSPHRISIPTSEINPK</sequence>
<reference evidence="2" key="1">
    <citation type="submission" date="2020-11" db="EMBL/GenBank/DDBJ databases">
        <authorList>
            <person name="Tran Van P."/>
        </authorList>
    </citation>
    <scope>NUCLEOTIDE SEQUENCE</scope>
</reference>
<feature type="region of interest" description="Disordered" evidence="1">
    <location>
        <begin position="90"/>
        <end position="110"/>
    </location>
</feature>
<dbReference type="AlphaFoldDB" id="A0A7R8VVY5"/>
<dbReference type="EMBL" id="OA571163">
    <property type="protein sequence ID" value="CAD7203796.1"/>
    <property type="molecule type" value="Genomic_DNA"/>
</dbReference>
<feature type="region of interest" description="Disordered" evidence="1">
    <location>
        <begin position="1"/>
        <end position="31"/>
    </location>
</feature>
<evidence type="ECO:0000313" key="2">
    <source>
        <dbReference type="EMBL" id="CAD7203796.1"/>
    </source>
</evidence>